<name>A0A921FVL8_SPOPS</name>
<reference evidence="2" key="2">
    <citation type="submission" date="2021-09" db="EMBL/GenBank/DDBJ databases">
        <authorList>
            <person name="Gilroy R."/>
        </authorList>
    </citation>
    <scope>NUCLEOTIDE SEQUENCE</scope>
    <source>
        <strain evidence="2">CHK171-7178</strain>
    </source>
</reference>
<gene>
    <name evidence="2" type="ORF">K8V56_02275</name>
</gene>
<dbReference type="AlphaFoldDB" id="A0A921FVL8"/>
<proteinExistence type="predicted"/>
<keyword evidence="1" id="KW-0812">Transmembrane</keyword>
<keyword evidence="1" id="KW-1133">Transmembrane helix</keyword>
<dbReference type="Pfam" id="PF12685">
    <property type="entry name" value="SpoIIIAH"/>
    <property type="match status" value="1"/>
</dbReference>
<feature type="transmembrane region" description="Helical" evidence="1">
    <location>
        <begin position="7"/>
        <end position="25"/>
    </location>
</feature>
<comment type="caution">
    <text evidence="2">The sequence shown here is derived from an EMBL/GenBank/DDBJ whole genome shotgun (WGS) entry which is preliminary data.</text>
</comment>
<evidence type="ECO:0000313" key="2">
    <source>
        <dbReference type="EMBL" id="HJF30590.1"/>
    </source>
</evidence>
<dbReference type="EMBL" id="DYWT01000034">
    <property type="protein sequence ID" value="HJF30590.1"/>
    <property type="molecule type" value="Genomic_DNA"/>
</dbReference>
<keyword evidence="1" id="KW-0472">Membrane</keyword>
<reference evidence="2" key="1">
    <citation type="journal article" date="2021" name="PeerJ">
        <title>Extensive microbial diversity within the chicken gut microbiome revealed by metagenomics and culture.</title>
        <authorList>
            <person name="Gilroy R."/>
            <person name="Ravi A."/>
            <person name="Getino M."/>
            <person name="Pursley I."/>
            <person name="Horton D.L."/>
            <person name="Alikhan N.F."/>
            <person name="Baker D."/>
            <person name="Gharbi K."/>
            <person name="Hall N."/>
            <person name="Watson M."/>
            <person name="Adriaenssens E.M."/>
            <person name="Foster-Nyarko E."/>
            <person name="Jarju S."/>
            <person name="Secka A."/>
            <person name="Antonio M."/>
            <person name="Oren A."/>
            <person name="Chaudhuri R.R."/>
            <person name="La Ragione R."/>
            <person name="Hildebrand F."/>
            <person name="Pallen M.J."/>
        </authorList>
    </citation>
    <scope>NUCLEOTIDE SEQUENCE</scope>
    <source>
        <strain evidence="2">CHK171-7178</strain>
    </source>
</reference>
<dbReference type="InterPro" id="IPR038503">
    <property type="entry name" value="SpoIIIAH_sf"/>
</dbReference>
<evidence type="ECO:0000313" key="3">
    <source>
        <dbReference type="Proteomes" id="UP000698173"/>
    </source>
</evidence>
<dbReference type="InterPro" id="IPR024232">
    <property type="entry name" value="SpoIIIAH"/>
</dbReference>
<dbReference type="Proteomes" id="UP000698173">
    <property type="component" value="Unassembled WGS sequence"/>
</dbReference>
<sequence>MKTNKRTVWFLTLLSLVAVISIYYIKEKAPMPFDGMTIFKDTEKSIKLAENKDDPEKTTPVFAEALVFEEMRMEVRNQRSKQEEQLLTKMTSSDYTAEQKNEVFDEMAQLSKSESAEALMELQIKALGYPEAFVHNEAGEVKITVLSSEGHSSKMAEEITHYVMTSWDDAKNVQVSFTGDPE</sequence>
<protein>
    <submittedName>
        <fullName evidence="2">SpoIIIAH-like family protein</fullName>
    </submittedName>
</protein>
<organism evidence="2 3">
    <name type="scientific">Sporosarcina psychrophila</name>
    <name type="common">Bacillus psychrophilus</name>
    <dbReference type="NCBI Taxonomy" id="1476"/>
    <lineage>
        <taxon>Bacteria</taxon>
        <taxon>Bacillati</taxon>
        <taxon>Bacillota</taxon>
        <taxon>Bacilli</taxon>
        <taxon>Bacillales</taxon>
        <taxon>Caryophanaceae</taxon>
        <taxon>Sporosarcina</taxon>
    </lineage>
</organism>
<evidence type="ECO:0000256" key="1">
    <source>
        <dbReference type="SAM" id="Phobius"/>
    </source>
</evidence>
<dbReference type="Gene3D" id="1.10.287.4300">
    <property type="entry name" value="Stage III sporulation protein AH-like"/>
    <property type="match status" value="1"/>
</dbReference>
<accession>A0A921FVL8</accession>